<dbReference type="PANTHER" id="PTHR22940:SF4">
    <property type="entry name" value="PROTEIN TIMELESS HOMOLOG"/>
    <property type="match status" value="1"/>
</dbReference>
<dbReference type="GO" id="GO:0031298">
    <property type="term" value="C:replication fork protection complex"/>
    <property type="evidence" value="ECO:0007669"/>
    <property type="project" value="TreeGrafter"/>
</dbReference>
<sequence>MPSALISAEITSTCNALGDANKSTKYILGPHCKESAKDLIKYLRRDDETNSIRRQLGDTNIVHTDLIPIIVYFGDNEELFDVILRLLVNLTTPAMILYNEELPADKVERQLYQQIISHLQKYKVAFANEAFWKILRTKLTSILNIAHGERTEEKGLIAERIIILIRNVLQIPTDPETELCCHDNPNAHDTVVYVLNQAGMLDILIYIAMTPDEGHYYLHLLEIMMLMLKEQDPESLAKSDRTRTCTEKQKDENELKRIRDREVKEKMDRLMKYSSRHSRFGGTYVVKGVKGIGENDVLVHKPIAHPEDITFDKDKNPTKTPKNRAPLKEVRLEHRSPLSVRIILRGFCEEFLSAYNNVMRTVRESITRHAAQANDETYYFWTVGFFMAFNRHVGLQVGLISETMAVSIFHFLQTQIDTHLCNMTTEKKKLTLWSRRIHVALKAYKEMILTLLAMISSPDPSVRRSADTIQSNIFYILEYRELVLVLFHAYQDTKFSREFIKDLLETSHVFLKMLEHSCKHRKLVIQKKVRSKKPKKNKKSGGQSNKSSGSKSSTALTFTDEEWNEISTQLSAIMQQPELTLPPTVPFDAASDQPIDEQRLEAMSTMKSMLKKGQFEFALSLLRSSREVWPENDVFGSMSCPPEEELLILREIYLTSVLQPKDMDEPPPDAEEGQEESDSENEEEYEERALQCENLEQSFQFLDFMKKFLHQSVIKALSHLLAQFDLNSDYTNHCLVKMMHRIAVDCKMPAILFQASVFRTFQKMLQKDEPRFKELTTFAKFIVRKFLSTAAANRHVFMELLFWKTTKDAYEIEEGYNTAPSGSKGGAMGGVWAEHEEDELRRLFMEHEINKVEQDKVDWILENIINKERTRKSVIKKLKELYLITSTKDLKSSVRIKPPTNWSEEEEDQLRTLYQQVKEFHDPMNALRDRMQYKRSKGSVLEKLLELRIIQHKSQLYKKRQRKPQGGKAGQSSGGFDSPDQNSSSSSSSSSDSESDTRSSRHHAAGSLASPHLVATIRSLLDKGSKEIVEWVKEGLEETLEDVDDDETDVPLVPIQESTQQGIEEEDVVSMLTGLGLKSPRENMEVYWRIPGVWNLTALKKRIEFLGKLLNNEDPLEGLPPAHLESSDYSEDDNDDIEHRTPASPSHRQELTRETNHGNESPSEAHTREKKNKKSDKKKRERTKKLEDLRAKSSAPINEDSDSSDFGFLEETPRTNRSGLNSGGDRSGNSGAESSGEDKPNKSRNRIQSDSDQDSDDLGMSTGTASQKKSQGSLKNGGISSGKIDLA</sequence>
<dbReference type="GO" id="GO:0043111">
    <property type="term" value="P:replication fork arrest"/>
    <property type="evidence" value="ECO:0007669"/>
    <property type="project" value="TreeGrafter"/>
</dbReference>
<protein>
    <submittedName>
        <fullName evidence="8">Protein timeless homolog</fullName>
    </submittedName>
</protein>
<evidence type="ECO:0000256" key="2">
    <source>
        <dbReference type="ARBA" id="ARBA00008174"/>
    </source>
</evidence>
<feature type="compositionally biased region" description="Low complexity" evidence="5">
    <location>
        <begin position="977"/>
        <end position="992"/>
    </location>
</feature>
<proteinExistence type="inferred from homology"/>
<dbReference type="GO" id="GO:0006281">
    <property type="term" value="P:DNA repair"/>
    <property type="evidence" value="ECO:0007669"/>
    <property type="project" value="TreeGrafter"/>
</dbReference>
<reference evidence="8" key="1">
    <citation type="submission" date="2021-05" db="EMBL/GenBank/DDBJ databases">
        <authorList>
            <person name="Alioto T."/>
            <person name="Alioto T."/>
            <person name="Gomez Garrido J."/>
        </authorList>
    </citation>
    <scope>NUCLEOTIDE SEQUENCE</scope>
</reference>
<feature type="compositionally biased region" description="Low complexity" evidence="5">
    <location>
        <begin position="540"/>
        <end position="553"/>
    </location>
</feature>
<comment type="similarity">
    <text evidence="2">Belongs to the timeless family.</text>
</comment>
<evidence type="ECO:0000256" key="1">
    <source>
        <dbReference type="ARBA" id="ARBA00004123"/>
    </source>
</evidence>
<evidence type="ECO:0000259" key="6">
    <source>
        <dbReference type="Pfam" id="PF04821"/>
    </source>
</evidence>
<dbReference type="GO" id="GO:0009649">
    <property type="term" value="P:entrainment of circadian clock"/>
    <property type="evidence" value="ECO:0007669"/>
    <property type="project" value="TreeGrafter"/>
</dbReference>
<feature type="compositionally biased region" description="Basic residues" evidence="5">
    <location>
        <begin position="1168"/>
        <end position="1183"/>
    </location>
</feature>
<feature type="compositionally biased region" description="Basic residues" evidence="5">
    <location>
        <begin position="525"/>
        <end position="539"/>
    </location>
</feature>
<organism evidence="8">
    <name type="scientific">Cacopsylla melanoneura</name>
    <dbReference type="NCBI Taxonomy" id="428564"/>
    <lineage>
        <taxon>Eukaryota</taxon>
        <taxon>Metazoa</taxon>
        <taxon>Ecdysozoa</taxon>
        <taxon>Arthropoda</taxon>
        <taxon>Hexapoda</taxon>
        <taxon>Insecta</taxon>
        <taxon>Pterygota</taxon>
        <taxon>Neoptera</taxon>
        <taxon>Paraneoptera</taxon>
        <taxon>Hemiptera</taxon>
        <taxon>Sternorrhyncha</taxon>
        <taxon>Psylloidea</taxon>
        <taxon>Psyllidae</taxon>
        <taxon>Psyllinae</taxon>
        <taxon>Cacopsylla</taxon>
    </lineage>
</organism>
<dbReference type="InterPro" id="IPR007725">
    <property type="entry name" value="TIMELESS_C"/>
</dbReference>
<name>A0A8D9E590_9HEMI</name>
<keyword evidence="4" id="KW-0131">Cell cycle</keyword>
<dbReference type="GO" id="GO:0003677">
    <property type="term" value="F:DNA binding"/>
    <property type="evidence" value="ECO:0007669"/>
    <property type="project" value="TreeGrafter"/>
</dbReference>
<evidence type="ECO:0000313" key="8">
    <source>
        <dbReference type="EMBL" id="CAG6739829.1"/>
    </source>
</evidence>
<feature type="compositionally biased region" description="Basic and acidic residues" evidence="5">
    <location>
        <begin position="1137"/>
        <end position="1167"/>
    </location>
</feature>
<dbReference type="GO" id="GO:0048511">
    <property type="term" value="P:rhythmic process"/>
    <property type="evidence" value="ECO:0007669"/>
    <property type="project" value="UniProtKB-KW"/>
</dbReference>
<feature type="region of interest" description="Disordered" evidence="5">
    <location>
        <begin position="1115"/>
        <end position="1287"/>
    </location>
</feature>
<dbReference type="InterPro" id="IPR044998">
    <property type="entry name" value="Timeless"/>
</dbReference>
<dbReference type="GO" id="GO:0000076">
    <property type="term" value="P:DNA replication checkpoint signaling"/>
    <property type="evidence" value="ECO:0007669"/>
    <property type="project" value="TreeGrafter"/>
</dbReference>
<feature type="compositionally biased region" description="Acidic residues" evidence="5">
    <location>
        <begin position="665"/>
        <end position="686"/>
    </location>
</feature>
<keyword evidence="3" id="KW-0539">Nucleus</keyword>
<feature type="compositionally biased region" description="Polar residues" evidence="5">
    <location>
        <begin position="1261"/>
        <end position="1274"/>
    </location>
</feature>
<feature type="domain" description="Timeless N-terminal" evidence="6">
    <location>
        <begin position="25"/>
        <end position="286"/>
    </location>
</feature>
<dbReference type="PANTHER" id="PTHR22940">
    <property type="entry name" value="TIMEOUT/TIMELESS-2"/>
    <property type="match status" value="1"/>
</dbReference>
<comment type="subcellular location">
    <subcellularLocation>
        <location evidence="1">Nucleus</location>
    </subcellularLocation>
</comment>
<dbReference type="InterPro" id="IPR006906">
    <property type="entry name" value="Timeless_N"/>
</dbReference>
<accession>A0A8D9E590</accession>
<dbReference type="Pfam" id="PF26019">
    <property type="entry name" value="HTH_TIMELESS"/>
    <property type="match status" value="1"/>
</dbReference>
<evidence type="ECO:0000259" key="7">
    <source>
        <dbReference type="Pfam" id="PF05029"/>
    </source>
</evidence>
<dbReference type="Pfam" id="PF05029">
    <property type="entry name" value="TIMELESS_C"/>
    <property type="match status" value="1"/>
</dbReference>
<feature type="compositionally biased region" description="Basic residues" evidence="5">
    <location>
        <begin position="956"/>
        <end position="965"/>
    </location>
</feature>
<feature type="region of interest" description="Disordered" evidence="5">
    <location>
        <begin position="235"/>
        <end position="257"/>
    </location>
</feature>
<dbReference type="Pfam" id="PF04821">
    <property type="entry name" value="TIMELESS"/>
    <property type="match status" value="1"/>
</dbReference>
<dbReference type="EMBL" id="HBUF01415647">
    <property type="protein sequence ID" value="CAG6739829.1"/>
    <property type="molecule type" value="Transcribed_RNA"/>
</dbReference>
<evidence type="ECO:0000256" key="4">
    <source>
        <dbReference type="ARBA" id="ARBA00023306"/>
    </source>
</evidence>
<evidence type="ECO:0000256" key="5">
    <source>
        <dbReference type="SAM" id="MobiDB-lite"/>
    </source>
</evidence>
<feature type="domain" description="Timeless C-terminal" evidence="7">
    <location>
        <begin position="1017"/>
        <end position="1099"/>
    </location>
</feature>
<evidence type="ECO:0000256" key="3">
    <source>
        <dbReference type="ARBA" id="ARBA00023242"/>
    </source>
</evidence>
<feature type="region of interest" description="Disordered" evidence="5">
    <location>
        <begin position="956"/>
        <end position="1007"/>
    </location>
</feature>
<feature type="region of interest" description="Disordered" evidence="5">
    <location>
        <begin position="525"/>
        <end position="555"/>
    </location>
</feature>
<feature type="region of interest" description="Disordered" evidence="5">
    <location>
        <begin position="660"/>
        <end position="687"/>
    </location>
</feature>